<dbReference type="Gene3D" id="3.20.20.140">
    <property type="entry name" value="Metal-dependent hydrolases"/>
    <property type="match status" value="1"/>
</dbReference>
<comment type="caution">
    <text evidence="2">The sequence shown here is derived from an EMBL/GenBank/DDBJ whole genome shotgun (WGS) entry which is preliminary data.</text>
</comment>
<dbReference type="PANTHER" id="PTHR42924:SF3">
    <property type="entry name" value="POLYMERASE_HISTIDINOL PHOSPHATASE N-TERMINAL DOMAIN-CONTAINING PROTEIN"/>
    <property type="match status" value="1"/>
</dbReference>
<dbReference type="SUPFAM" id="SSF89550">
    <property type="entry name" value="PHP domain-like"/>
    <property type="match status" value="1"/>
</dbReference>
<dbReference type="Proteomes" id="UP000319502">
    <property type="component" value="Unassembled WGS sequence"/>
</dbReference>
<reference evidence="2 3" key="1">
    <citation type="submission" date="2019-07" db="EMBL/GenBank/DDBJ databases">
        <title>The pathways for chlorine oxyanion respiration interact through the shared metabolite chlorate.</title>
        <authorList>
            <person name="Barnum T.P."/>
            <person name="Cheng Y."/>
            <person name="Hill K.A."/>
            <person name="Lucas L.N."/>
            <person name="Carlson H.K."/>
            <person name="Coates J.D."/>
        </authorList>
    </citation>
    <scope>NUCLEOTIDE SEQUENCE [LARGE SCALE GENOMIC DNA]</scope>
    <source>
        <strain evidence="2 3">SFB-3</strain>
    </source>
</reference>
<dbReference type="PANTHER" id="PTHR42924">
    <property type="entry name" value="EXONUCLEASE"/>
    <property type="match status" value="1"/>
</dbReference>
<dbReference type="Gene3D" id="1.10.150.650">
    <property type="match status" value="1"/>
</dbReference>
<dbReference type="EMBL" id="VMNK01000011">
    <property type="protein sequence ID" value="TVO55261.1"/>
    <property type="molecule type" value="Genomic_DNA"/>
</dbReference>
<dbReference type="InterPro" id="IPR049742">
    <property type="entry name" value="35NBP"/>
</dbReference>
<accession>A0A557QQR8</accession>
<dbReference type="RefSeq" id="WP_144309888.1">
    <property type="nucleotide sequence ID" value="NZ_VMNK01000011.1"/>
</dbReference>
<evidence type="ECO:0000313" key="3">
    <source>
        <dbReference type="Proteomes" id="UP000319502"/>
    </source>
</evidence>
<gene>
    <name evidence="2" type="ORF">FHP91_12295</name>
</gene>
<dbReference type="InterPro" id="IPR004013">
    <property type="entry name" value="PHP_dom"/>
</dbReference>
<proteinExistence type="predicted"/>
<dbReference type="AlphaFoldDB" id="A0A557QQR8"/>
<feature type="domain" description="Polymerase/histidinol phosphatase N-terminal" evidence="1">
    <location>
        <begin position="8"/>
        <end position="73"/>
    </location>
</feature>
<dbReference type="SMART" id="SM00481">
    <property type="entry name" value="POLIIIAc"/>
    <property type="match status" value="1"/>
</dbReference>
<dbReference type="InterPro" id="IPR003141">
    <property type="entry name" value="Pol/His_phosphatase_N"/>
</dbReference>
<protein>
    <submittedName>
        <fullName evidence="2">PHP domain-containing protein</fullName>
    </submittedName>
</protein>
<evidence type="ECO:0000259" key="1">
    <source>
        <dbReference type="SMART" id="SM00481"/>
    </source>
</evidence>
<dbReference type="GO" id="GO:0004534">
    <property type="term" value="F:5'-3' RNA exonuclease activity"/>
    <property type="evidence" value="ECO:0007669"/>
    <property type="project" value="TreeGrafter"/>
</dbReference>
<dbReference type="InterPro" id="IPR016195">
    <property type="entry name" value="Pol/histidinol_Pase-like"/>
</dbReference>
<dbReference type="GO" id="GO:0035312">
    <property type="term" value="F:5'-3' DNA exonuclease activity"/>
    <property type="evidence" value="ECO:0007669"/>
    <property type="project" value="TreeGrafter"/>
</dbReference>
<name>A0A557QQR8_9RHOO</name>
<keyword evidence="3" id="KW-1185">Reference proteome</keyword>
<dbReference type="NCBIfam" id="NF041577">
    <property type="entry name" value="nside_bi_sphtase"/>
    <property type="match status" value="1"/>
</dbReference>
<dbReference type="InterPro" id="IPR052018">
    <property type="entry name" value="PHP_domain"/>
</dbReference>
<dbReference type="Pfam" id="PF02811">
    <property type="entry name" value="PHP"/>
    <property type="match status" value="1"/>
</dbReference>
<dbReference type="OrthoDB" id="9804333at2"/>
<organism evidence="2 3">
    <name type="scientific">Denitromonas halophila</name>
    <dbReference type="NCBI Taxonomy" id="1629404"/>
    <lineage>
        <taxon>Bacteria</taxon>
        <taxon>Pseudomonadati</taxon>
        <taxon>Pseudomonadota</taxon>
        <taxon>Betaproteobacteria</taxon>
        <taxon>Rhodocyclales</taxon>
        <taxon>Zoogloeaceae</taxon>
        <taxon>Denitromonas</taxon>
    </lineage>
</organism>
<sequence length="284" mass="30348">MHAIPKNPDLHCHSTVSDGWLSPTDVVRRAAANGVDFLALTDHDETGGLAEAQIAAAEAGIRLVPGVEVSVSWGGETIHVVGLGVDADNPALETGLSGLRAGRHIRARQMSDALAALGIRGVLDGALSFARNPALVSRAHFARHLVAIGLMPNVDAVFKHYLVRGKPGFVETRWAELADAVQWIRAAGGVPVVAHPGRYRLSDIEMERLLARFVDAGGQGIEVVSGSHSDAKVSKFARYARRFNLLASRASDFHGEQESRVDLGRCAPLPDGVVPVWSSLIDRF</sequence>
<evidence type="ECO:0000313" key="2">
    <source>
        <dbReference type="EMBL" id="TVO55261.1"/>
    </source>
</evidence>
<dbReference type="CDD" id="cd07438">
    <property type="entry name" value="PHP_HisPPase_AMP"/>
    <property type="match status" value="1"/>
</dbReference>